<evidence type="ECO:0000313" key="4">
    <source>
        <dbReference type="EMBL" id="QIA06786.1"/>
    </source>
</evidence>
<evidence type="ECO:0000313" key="5">
    <source>
        <dbReference type="Proteomes" id="UP000474630"/>
    </source>
</evidence>
<dbReference type="KEGG" id="drc:G0Q07_03135"/>
<dbReference type="AlphaFoldDB" id="A0A6C0R9Y1"/>
<evidence type="ECO:0000259" key="3">
    <source>
        <dbReference type="Pfam" id="PF09968"/>
    </source>
</evidence>
<dbReference type="PROSITE" id="PS51257">
    <property type="entry name" value="PROKAR_LIPOPROTEIN"/>
    <property type="match status" value="1"/>
</dbReference>
<feature type="chain" id="PRO_5025601915" evidence="2">
    <location>
        <begin position="24"/>
        <end position="268"/>
    </location>
</feature>
<name>A0A6C0R9Y1_9BACT</name>
<dbReference type="InterPro" id="IPR012347">
    <property type="entry name" value="Ferritin-like"/>
</dbReference>
<dbReference type="SUPFAM" id="SSF47240">
    <property type="entry name" value="Ferritin-like"/>
    <property type="match status" value="1"/>
</dbReference>
<gene>
    <name evidence="4" type="ORF">G0Q07_03135</name>
</gene>
<evidence type="ECO:0000256" key="1">
    <source>
        <dbReference type="SAM" id="MobiDB-lite"/>
    </source>
</evidence>
<feature type="domain" description="DUF2202" evidence="3">
    <location>
        <begin position="59"/>
        <end position="217"/>
    </location>
</feature>
<dbReference type="RefSeq" id="WP_163344716.1">
    <property type="nucleotide sequence ID" value="NZ_CP048409.1"/>
</dbReference>
<feature type="signal peptide" evidence="2">
    <location>
        <begin position="1"/>
        <end position="23"/>
    </location>
</feature>
<evidence type="ECO:0000256" key="2">
    <source>
        <dbReference type="SAM" id="SignalP"/>
    </source>
</evidence>
<keyword evidence="2" id="KW-0732">Signal</keyword>
<dbReference type="Pfam" id="PF09968">
    <property type="entry name" value="DUF2202"/>
    <property type="match status" value="1"/>
</dbReference>
<dbReference type="CDD" id="cd01048">
    <property type="entry name" value="Ferritin_like_AB2"/>
    <property type="match status" value="1"/>
</dbReference>
<accession>A0A6C0R9Y1</accession>
<protein>
    <submittedName>
        <fullName evidence="4">DUF2202 domain-containing protein</fullName>
    </submittedName>
</protein>
<dbReference type="Gene3D" id="1.20.1260.10">
    <property type="match status" value="1"/>
</dbReference>
<sequence>MKRIKTIVIFVVVAGALFFTSCSETDGADESMVLADKSAAFAASPGDSCTYDGELTEADIEGLLFMREEEKLAHDVYLYFYNMYGEAIFQNIANSEQAHTTAIMSLLEGYGIDDPALDVSGEFVNEGLADLYNQLTEQGAVSLVDALGVGAAIEDLDIKDLQAWLTETTNNDLIRVYGNLLRGSESHMRGFVRNLTVLGSAYENQYISDEDYAAILAGSNTHGNGYGGNGNGQGASSGYNNAGGDCDGTGTASTNRNQGGRQNGKKGN</sequence>
<organism evidence="4 5">
    <name type="scientific">Draconibacterium halophilum</name>
    <dbReference type="NCBI Taxonomy" id="2706887"/>
    <lineage>
        <taxon>Bacteria</taxon>
        <taxon>Pseudomonadati</taxon>
        <taxon>Bacteroidota</taxon>
        <taxon>Bacteroidia</taxon>
        <taxon>Marinilabiliales</taxon>
        <taxon>Prolixibacteraceae</taxon>
        <taxon>Draconibacterium</taxon>
    </lineage>
</organism>
<dbReference type="InterPro" id="IPR009078">
    <property type="entry name" value="Ferritin-like_SF"/>
</dbReference>
<dbReference type="EMBL" id="CP048409">
    <property type="protein sequence ID" value="QIA06786.1"/>
    <property type="molecule type" value="Genomic_DNA"/>
</dbReference>
<dbReference type="Proteomes" id="UP000474630">
    <property type="component" value="Chromosome"/>
</dbReference>
<keyword evidence="5" id="KW-1185">Reference proteome</keyword>
<feature type="region of interest" description="Disordered" evidence="1">
    <location>
        <begin position="228"/>
        <end position="268"/>
    </location>
</feature>
<reference evidence="4 5" key="1">
    <citation type="submission" date="2020-02" db="EMBL/GenBank/DDBJ databases">
        <title>Genome sequencing for Draconibacterium sp. strain M1.</title>
        <authorList>
            <person name="Park S.-J."/>
        </authorList>
    </citation>
    <scope>NUCLEOTIDE SEQUENCE [LARGE SCALE GENOMIC DNA]</scope>
    <source>
        <strain evidence="4 5">M1</strain>
    </source>
</reference>
<proteinExistence type="predicted"/>
<dbReference type="InterPro" id="IPR019243">
    <property type="entry name" value="DUF2202"/>
</dbReference>